<protein>
    <recommendedName>
        <fullName evidence="2">C2H2-type domain-containing protein</fullName>
    </recommendedName>
</protein>
<dbReference type="AlphaFoldDB" id="A0A6C0F402"/>
<evidence type="ECO:0000313" key="1">
    <source>
        <dbReference type="EMBL" id="QHT35954.1"/>
    </source>
</evidence>
<dbReference type="EMBL" id="MN739028">
    <property type="protein sequence ID" value="QHT35954.1"/>
    <property type="molecule type" value="Genomic_DNA"/>
</dbReference>
<sequence>MSINCDDEKNGLTWHDAENKNSFLCEQCDFKCYKQSNYNLHLLTAKHQRLTLANEKMPKNAEKKCYHCMCGKEYLHKQSLFKHKKKCCVYKEIPTADETAEIVFKNPSTIPTEMVVELIKQNCEFKQILLEQNNKLMEYASKPTTINNNNNTHNTLNNNFNMNFFLNETCKDAMNLTDFVDSLAITFTDLEKTGKLGYEEGISQIFINGLKKLDVSKRPIHCTDSKRERLYVRDKDNWEKDQEKERIRKAIRKIANKNVNQIADWIEANPDSQDYHSKKNDQYLNIVLKSTGGSTKEEEEKRINKVITKVAKEVLIEKDQVNQCD</sequence>
<accession>A0A6C0F402</accession>
<reference evidence="1" key="1">
    <citation type="journal article" date="2020" name="Nature">
        <title>Giant virus diversity and host interactions through global metagenomics.</title>
        <authorList>
            <person name="Schulz F."/>
            <person name="Roux S."/>
            <person name="Paez-Espino D."/>
            <person name="Jungbluth S."/>
            <person name="Walsh D.A."/>
            <person name="Denef V.J."/>
            <person name="McMahon K.D."/>
            <person name="Konstantinidis K.T."/>
            <person name="Eloe-Fadrosh E.A."/>
            <person name="Kyrpides N.C."/>
            <person name="Woyke T."/>
        </authorList>
    </citation>
    <scope>NUCLEOTIDE SEQUENCE</scope>
    <source>
        <strain evidence="1">GVMAG-M-3300009182-46</strain>
    </source>
</reference>
<evidence type="ECO:0008006" key="2">
    <source>
        <dbReference type="Google" id="ProtNLM"/>
    </source>
</evidence>
<proteinExistence type="predicted"/>
<organism evidence="1">
    <name type="scientific">viral metagenome</name>
    <dbReference type="NCBI Taxonomy" id="1070528"/>
    <lineage>
        <taxon>unclassified sequences</taxon>
        <taxon>metagenomes</taxon>
        <taxon>organismal metagenomes</taxon>
    </lineage>
</organism>
<name>A0A6C0F402_9ZZZZ</name>